<accession>A0A336MW01</accession>
<organism evidence="1">
    <name type="scientific">Culicoides sonorensis</name>
    <name type="common">Biting midge</name>
    <dbReference type="NCBI Taxonomy" id="179676"/>
    <lineage>
        <taxon>Eukaryota</taxon>
        <taxon>Metazoa</taxon>
        <taxon>Ecdysozoa</taxon>
        <taxon>Arthropoda</taxon>
        <taxon>Hexapoda</taxon>
        <taxon>Insecta</taxon>
        <taxon>Pterygota</taxon>
        <taxon>Neoptera</taxon>
        <taxon>Endopterygota</taxon>
        <taxon>Diptera</taxon>
        <taxon>Nematocera</taxon>
        <taxon>Chironomoidea</taxon>
        <taxon>Ceratopogonidae</taxon>
        <taxon>Ceratopogoninae</taxon>
        <taxon>Culicoides</taxon>
        <taxon>Monoculicoides</taxon>
    </lineage>
</organism>
<gene>
    <name evidence="1" type="primary">CSON006798</name>
</gene>
<protein>
    <submittedName>
        <fullName evidence="1">CSON006798 protein</fullName>
    </submittedName>
</protein>
<dbReference type="AlphaFoldDB" id="A0A336MW01"/>
<proteinExistence type="predicted"/>
<name>A0A336MW01_CULSO</name>
<evidence type="ECO:0000313" key="1">
    <source>
        <dbReference type="EMBL" id="SSX33701.1"/>
    </source>
</evidence>
<reference evidence="1" key="1">
    <citation type="submission" date="2018-07" db="EMBL/GenBank/DDBJ databases">
        <authorList>
            <person name="Quirk P.G."/>
            <person name="Krulwich T.A."/>
        </authorList>
    </citation>
    <scope>NUCLEOTIDE SEQUENCE</scope>
</reference>
<dbReference type="EMBL" id="UFQT01002570">
    <property type="protein sequence ID" value="SSX33701.1"/>
    <property type="molecule type" value="Genomic_DNA"/>
</dbReference>
<sequence length="156" mass="17707">MESEKISSKISNYLYQTLNPIQSVSKTPCLAQSNPIGDKKIHCHTSKILSMGVVEVTEHGVDCHCRTGNNKSENLFSPIKSKMKVLKKIKKRMGLVLNLILSHLFKSLKNIFTMMMFRHSLPVNRQVNRQHTPDNASASMLNLRGDTTRVSCRLPW</sequence>
<dbReference type="VEuPathDB" id="VectorBase:CSON006798"/>